<protein>
    <recommendedName>
        <fullName evidence="3">asparagine synthase (glutamine-hydrolyzing)</fullName>
        <ecNumber evidence="3">6.3.5.4</ecNumber>
    </recommendedName>
</protein>
<dbReference type="NCBIfam" id="TIGR01536">
    <property type="entry name" value="asn_synth_AEB"/>
    <property type="match status" value="1"/>
</dbReference>
<keyword evidence="4" id="KW-0547">Nucleotide-binding</keyword>
<comment type="catalytic activity">
    <reaction evidence="7">
        <text>L-aspartate + L-glutamine + ATP + H2O = L-asparagine + L-glutamate + AMP + diphosphate + H(+)</text>
        <dbReference type="Rhea" id="RHEA:12228"/>
        <dbReference type="ChEBI" id="CHEBI:15377"/>
        <dbReference type="ChEBI" id="CHEBI:15378"/>
        <dbReference type="ChEBI" id="CHEBI:29985"/>
        <dbReference type="ChEBI" id="CHEBI:29991"/>
        <dbReference type="ChEBI" id="CHEBI:30616"/>
        <dbReference type="ChEBI" id="CHEBI:33019"/>
        <dbReference type="ChEBI" id="CHEBI:58048"/>
        <dbReference type="ChEBI" id="CHEBI:58359"/>
        <dbReference type="ChEBI" id="CHEBI:456215"/>
        <dbReference type="EC" id="6.3.5.4"/>
    </reaction>
</comment>
<dbReference type="InterPro" id="IPR006426">
    <property type="entry name" value="Asn_synth_AEB"/>
</dbReference>
<comment type="pathway">
    <text evidence="1">Amino-acid biosynthesis; L-asparagine biosynthesis; L-asparagine from L-aspartate (L-Gln route): step 1/1.</text>
</comment>
<dbReference type="InterPro" id="IPR033738">
    <property type="entry name" value="AsnB_N"/>
</dbReference>
<keyword evidence="5" id="KW-0067">ATP-binding</keyword>
<dbReference type="PANTHER" id="PTHR43284">
    <property type="entry name" value="ASPARAGINE SYNTHETASE (GLUTAMINE-HYDROLYZING)"/>
    <property type="match status" value="1"/>
</dbReference>
<accession>A0ABX1VAB8</accession>
<reference evidence="9 10" key="1">
    <citation type="journal article" date="2020" name="Syst. Appl. Microbiol.">
        <title>Alienimonas chondri sp. nov., a novel planctomycete isolated from the biofilm of the red alga Chondrus crispus.</title>
        <authorList>
            <person name="Vitorino I."/>
            <person name="Albuquerque L."/>
            <person name="Wiegand S."/>
            <person name="Kallscheuer N."/>
            <person name="da Costa M.S."/>
            <person name="Lobo-da-Cunha A."/>
            <person name="Jogler C."/>
            <person name="Lage O.M."/>
        </authorList>
    </citation>
    <scope>NUCLEOTIDE SEQUENCE [LARGE SCALE GENOMIC DNA]</scope>
    <source>
        <strain evidence="9 10">LzC2</strain>
    </source>
</reference>
<gene>
    <name evidence="9" type="primary">asnB</name>
    <name evidence="9" type="ORF">LzC2_00180</name>
</gene>
<dbReference type="Pfam" id="PF00733">
    <property type="entry name" value="Asn_synthase"/>
    <property type="match status" value="1"/>
</dbReference>
<dbReference type="InterPro" id="IPR014729">
    <property type="entry name" value="Rossmann-like_a/b/a_fold"/>
</dbReference>
<name>A0ABX1VAB8_9PLAN</name>
<dbReference type="InterPro" id="IPR051786">
    <property type="entry name" value="ASN_synthetase/amidase"/>
</dbReference>
<evidence type="ECO:0000256" key="1">
    <source>
        <dbReference type="ARBA" id="ARBA00005187"/>
    </source>
</evidence>
<dbReference type="EMBL" id="WTPX01000001">
    <property type="protein sequence ID" value="NNJ23971.1"/>
    <property type="molecule type" value="Genomic_DNA"/>
</dbReference>
<dbReference type="Pfam" id="PF13537">
    <property type="entry name" value="GATase_7"/>
    <property type="match status" value="1"/>
</dbReference>
<dbReference type="CDD" id="cd00712">
    <property type="entry name" value="AsnB"/>
    <property type="match status" value="1"/>
</dbReference>
<keyword evidence="10" id="KW-1185">Reference proteome</keyword>
<evidence type="ECO:0000256" key="7">
    <source>
        <dbReference type="ARBA" id="ARBA00048741"/>
    </source>
</evidence>
<dbReference type="PANTHER" id="PTHR43284:SF1">
    <property type="entry name" value="ASPARAGINE SYNTHETASE"/>
    <property type="match status" value="1"/>
</dbReference>
<dbReference type="EC" id="6.3.5.4" evidence="3"/>
<sequence>MCGIVGAVWEAGAKPVTMRELRAMTEALTHRGPDDGDVWIGETASGGGVALGHRRLSILDPTPCGRQPMTDEATGCRIAFNGEIYNYRELRKRHAGDRTFRTGTDTEVLLRLFGERGADCVDELRGMFGFAAFDPRSETLLIARDRLGQKPLFLRREPGRVLFASELKSLLQVDGAPREVDPAAVDRFLAYQYVPDPHCILRGYEKLPPGHRLRWRRGAVEIQRYWRPRYDAGTRDASPTEWLEETRETLSEAVRLRLRSDVPLGAFLSGGVDSTVICAVAQRILKEQGAGSLKTFSIGFAEKRYDESEHARVAAETLGTEHREFRVTPDALAALPRLAWHFDEPFGDSSAIPTLALSEHTREHVTVAISGDGGDELFCGYERYAAVRLAARLDRTGPFKSLLTANLWQKLPSGVEQKGFMRRAKRFVKELGNPPHERYLRWVGIFDRETRGGLYTPEFRVAMGDADAASDLLDAFEDCGCGEDSAEEQVRAATCADLPTYLAGDILTKVDRASMAVGLEARSPLLDHRVAELAAEMPQSIKVRGGSAKWPLKATAWSDDFARLPKGFLDRKKTGFGVPLGPWFRGELRPLLDRILLSDRALGRGWFRPEAVRRLIDDHAASRWDHSARLWCLLMLEVWCRVWIDGPTVPTAGPTTIEELM</sequence>
<keyword evidence="9" id="KW-0436">Ligase</keyword>
<evidence type="ECO:0000256" key="2">
    <source>
        <dbReference type="ARBA" id="ARBA00005752"/>
    </source>
</evidence>
<feature type="domain" description="Glutamine amidotransferase type-2" evidence="8">
    <location>
        <begin position="2"/>
        <end position="218"/>
    </location>
</feature>
<evidence type="ECO:0000259" key="8">
    <source>
        <dbReference type="PROSITE" id="PS51278"/>
    </source>
</evidence>
<comment type="similarity">
    <text evidence="2">Belongs to the asparagine synthetase family.</text>
</comment>
<evidence type="ECO:0000256" key="5">
    <source>
        <dbReference type="ARBA" id="ARBA00022840"/>
    </source>
</evidence>
<dbReference type="InterPro" id="IPR001962">
    <property type="entry name" value="Asn_synthase"/>
</dbReference>
<dbReference type="PROSITE" id="PS51278">
    <property type="entry name" value="GATASE_TYPE_2"/>
    <property type="match status" value="1"/>
</dbReference>
<dbReference type="Proteomes" id="UP000609651">
    <property type="component" value="Unassembled WGS sequence"/>
</dbReference>
<evidence type="ECO:0000256" key="6">
    <source>
        <dbReference type="ARBA" id="ARBA00022962"/>
    </source>
</evidence>
<dbReference type="SUPFAM" id="SSF52402">
    <property type="entry name" value="Adenine nucleotide alpha hydrolases-like"/>
    <property type="match status" value="1"/>
</dbReference>
<organism evidence="9 10">
    <name type="scientific">Alienimonas chondri</name>
    <dbReference type="NCBI Taxonomy" id="2681879"/>
    <lineage>
        <taxon>Bacteria</taxon>
        <taxon>Pseudomonadati</taxon>
        <taxon>Planctomycetota</taxon>
        <taxon>Planctomycetia</taxon>
        <taxon>Planctomycetales</taxon>
        <taxon>Planctomycetaceae</taxon>
        <taxon>Alienimonas</taxon>
    </lineage>
</organism>
<dbReference type="SUPFAM" id="SSF56235">
    <property type="entry name" value="N-terminal nucleophile aminohydrolases (Ntn hydrolases)"/>
    <property type="match status" value="1"/>
</dbReference>
<dbReference type="GO" id="GO:0004066">
    <property type="term" value="F:asparagine synthase (glutamine-hydrolyzing) activity"/>
    <property type="evidence" value="ECO:0007669"/>
    <property type="project" value="UniProtKB-EC"/>
</dbReference>
<comment type="caution">
    <text evidence="9">The sequence shown here is derived from an EMBL/GenBank/DDBJ whole genome shotgun (WGS) entry which is preliminary data.</text>
</comment>
<dbReference type="InterPro" id="IPR017932">
    <property type="entry name" value="GATase_2_dom"/>
</dbReference>
<dbReference type="RefSeq" id="WP_171182450.1">
    <property type="nucleotide sequence ID" value="NZ_WTPX01000001.1"/>
</dbReference>
<evidence type="ECO:0000256" key="4">
    <source>
        <dbReference type="ARBA" id="ARBA00022741"/>
    </source>
</evidence>
<evidence type="ECO:0000313" key="9">
    <source>
        <dbReference type="EMBL" id="NNJ23971.1"/>
    </source>
</evidence>
<keyword evidence="6" id="KW-0315">Glutamine amidotransferase</keyword>
<dbReference type="PIRSF" id="PIRSF001589">
    <property type="entry name" value="Asn_synthetase_glu-h"/>
    <property type="match status" value="1"/>
</dbReference>
<dbReference type="Gene3D" id="3.40.50.620">
    <property type="entry name" value="HUPs"/>
    <property type="match status" value="1"/>
</dbReference>
<dbReference type="CDD" id="cd01991">
    <property type="entry name" value="Asn_synthase_B_C"/>
    <property type="match status" value="1"/>
</dbReference>
<dbReference type="Gene3D" id="3.60.20.10">
    <property type="entry name" value="Glutamine Phosphoribosylpyrophosphate, subunit 1, domain 1"/>
    <property type="match status" value="1"/>
</dbReference>
<proteinExistence type="inferred from homology"/>
<evidence type="ECO:0000313" key="10">
    <source>
        <dbReference type="Proteomes" id="UP000609651"/>
    </source>
</evidence>
<dbReference type="InterPro" id="IPR029055">
    <property type="entry name" value="Ntn_hydrolases_N"/>
</dbReference>
<evidence type="ECO:0000256" key="3">
    <source>
        <dbReference type="ARBA" id="ARBA00012737"/>
    </source>
</evidence>